<organism evidence="6 7">
    <name type="scientific">Prescottella agglutinans</name>
    <dbReference type="NCBI Taxonomy" id="1644129"/>
    <lineage>
        <taxon>Bacteria</taxon>
        <taxon>Bacillati</taxon>
        <taxon>Actinomycetota</taxon>
        <taxon>Actinomycetes</taxon>
        <taxon>Mycobacteriales</taxon>
        <taxon>Nocardiaceae</taxon>
        <taxon>Prescottella</taxon>
    </lineage>
</organism>
<keyword evidence="2" id="KW-0677">Repeat</keyword>
<gene>
    <name evidence="6" type="ORF">EGT67_20855</name>
</gene>
<evidence type="ECO:0000313" key="6">
    <source>
        <dbReference type="EMBL" id="RVW07435.1"/>
    </source>
</evidence>
<evidence type="ECO:0000256" key="3">
    <source>
        <dbReference type="ARBA" id="ARBA00022741"/>
    </source>
</evidence>
<dbReference type="GO" id="GO:0005524">
    <property type="term" value="F:ATP binding"/>
    <property type="evidence" value="ECO:0007669"/>
    <property type="project" value="UniProtKB-KW"/>
</dbReference>
<proteinExistence type="predicted"/>
<accession>A0A438B976</accession>
<dbReference type="EMBL" id="RKLP01000012">
    <property type="protein sequence ID" value="RVW07435.1"/>
    <property type="molecule type" value="Genomic_DNA"/>
</dbReference>
<dbReference type="AlphaFoldDB" id="A0A438B976"/>
<dbReference type="SUPFAM" id="SSF52540">
    <property type="entry name" value="P-loop containing nucleoside triphosphate hydrolases"/>
    <property type="match status" value="2"/>
</dbReference>
<dbReference type="InterPro" id="IPR017871">
    <property type="entry name" value="ABC_transporter-like_CS"/>
</dbReference>
<dbReference type="InterPro" id="IPR003439">
    <property type="entry name" value="ABC_transporter-like_ATP-bd"/>
</dbReference>
<name>A0A438B976_9NOCA</name>
<evidence type="ECO:0000256" key="1">
    <source>
        <dbReference type="ARBA" id="ARBA00022448"/>
    </source>
</evidence>
<feature type="domain" description="ABC transporter" evidence="5">
    <location>
        <begin position="4"/>
        <end position="247"/>
    </location>
</feature>
<feature type="domain" description="ABC transporter" evidence="5">
    <location>
        <begin position="251"/>
        <end position="503"/>
    </location>
</feature>
<sequence>MTTLELSAISKTYPGQRALDSVDFAVAAGEIHALLGHNGSGKSTLIKVMSGYHTPDAGSGAFSVAGRAIRFGDVAGIHNAGMRFIHQDIGMIEGLTVLENLRLGVGNYDARRLGRIRWGRERELARRSLAELGLDHIDLDAPLADLSAVERTEVAVARALGDQSAVTVLVLDEATAAMPAEQVGNLFHLIRRLVERGVGVVYVTHRLEEVLDIADQVTVLRDGEVALRSKVADLTGPELARVIAGTEISPVRTREAAGKRDGETRLEFVDVVAGRELKGASFSLRAGEVVGIAGLTGSGVHEVVRLLQGAAPVTSGEVRVEGRVVQRFGTRPMRERGVAVLPGERRLKAIFTMSVAENMTISKLGTLRRRGILSRRVETKEVLGGIDRFDIRPRDPDRPIELLSGGNAQKVFVLRWLRIEPRVLVLEEPTHGVDVGGSAEILRVIAESAARDNVAVLLCSSDTDDLAAACDRVLVFRDGVVQAELQEEEITRERIVGLCYAAS</sequence>
<evidence type="ECO:0000256" key="4">
    <source>
        <dbReference type="ARBA" id="ARBA00022840"/>
    </source>
</evidence>
<evidence type="ECO:0000256" key="2">
    <source>
        <dbReference type="ARBA" id="ARBA00022737"/>
    </source>
</evidence>
<evidence type="ECO:0000259" key="5">
    <source>
        <dbReference type="PROSITE" id="PS50893"/>
    </source>
</evidence>
<evidence type="ECO:0000313" key="7">
    <source>
        <dbReference type="Proteomes" id="UP000286208"/>
    </source>
</evidence>
<dbReference type="PROSITE" id="PS50893">
    <property type="entry name" value="ABC_TRANSPORTER_2"/>
    <property type="match status" value="2"/>
</dbReference>
<dbReference type="SMART" id="SM00382">
    <property type="entry name" value="AAA"/>
    <property type="match status" value="2"/>
</dbReference>
<dbReference type="InterPro" id="IPR050107">
    <property type="entry name" value="ABC_carbohydrate_import_ATPase"/>
</dbReference>
<keyword evidence="3" id="KW-0547">Nucleotide-binding</keyword>
<dbReference type="RefSeq" id="WP_127918018.1">
    <property type="nucleotide sequence ID" value="NZ_RKLP01000012.1"/>
</dbReference>
<keyword evidence="4 6" id="KW-0067">ATP-binding</keyword>
<dbReference type="CDD" id="cd03215">
    <property type="entry name" value="ABC_Carb_Monos_II"/>
    <property type="match status" value="1"/>
</dbReference>
<dbReference type="Proteomes" id="UP000286208">
    <property type="component" value="Unassembled WGS sequence"/>
</dbReference>
<dbReference type="Gene3D" id="3.40.50.300">
    <property type="entry name" value="P-loop containing nucleotide triphosphate hydrolases"/>
    <property type="match status" value="2"/>
</dbReference>
<comment type="caution">
    <text evidence="6">The sequence shown here is derived from an EMBL/GenBank/DDBJ whole genome shotgun (WGS) entry which is preliminary data.</text>
</comment>
<dbReference type="PANTHER" id="PTHR43790">
    <property type="entry name" value="CARBOHYDRATE TRANSPORT ATP-BINDING PROTEIN MG119-RELATED"/>
    <property type="match status" value="1"/>
</dbReference>
<dbReference type="Pfam" id="PF00005">
    <property type="entry name" value="ABC_tran"/>
    <property type="match status" value="2"/>
</dbReference>
<dbReference type="OrthoDB" id="7757085at2"/>
<dbReference type="GO" id="GO:0016887">
    <property type="term" value="F:ATP hydrolysis activity"/>
    <property type="evidence" value="ECO:0007669"/>
    <property type="project" value="InterPro"/>
</dbReference>
<dbReference type="InterPro" id="IPR003593">
    <property type="entry name" value="AAA+_ATPase"/>
</dbReference>
<reference evidence="6 7" key="1">
    <citation type="submission" date="2018-11" db="EMBL/GenBank/DDBJ databases">
        <title>Rhodococcus spongicola sp. nov. and Rhodococcus xishaensis sp. nov. from marine sponges.</title>
        <authorList>
            <person name="Li L."/>
            <person name="Lin H.W."/>
        </authorList>
    </citation>
    <scope>NUCLEOTIDE SEQUENCE [LARGE SCALE GENOMIC DNA]</scope>
    <source>
        <strain evidence="6 7">CCTCC AB2014297</strain>
    </source>
</reference>
<dbReference type="CDD" id="cd03216">
    <property type="entry name" value="ABC_Carb_Monos_I"/>
    <property type="match status" value="1"/>
</dbReference>
<keyword evidence="7" id="KW-1185">Reference proteome</keyword>
<protein>
    <submittedName>
        <fullName evidence="6">Sugar ABC transporter ATP-binding protein</fullName>
    </submittedName>
</protein>
<dbReference type="PROSITE" id="PS00211">
    <property type="entry name" value="ABC_TRANSPORTER_1"/>
    <property type="match status" value="1"/>
</dbReference>
<dbReference type="PANTHER" id="PTHR43790:SF9">
    <property type="entry name" value="GALACTOFURANOSE TRANSPORTER ATP-BINDING PROTEIN YTFR"/>
    <property type="match status" value="1"/>
</dbReference>
<keyword evidence="1" id="KW-0813">Transport</keyword>
<dbReference type="InterPro" id="IPR027417">
    <property type="entry name" value="P-loop_NTPase"/>
</dbReference>